<dbReference type="PANTHER" id="PTHR22550:SF18">
    <property type="entry name" value="VWFA DOMAIN-CONTAINING PROTEIN"/>
    <property type="match status" value="1"/>
</dbReference>
<protein>
    <submittedName>
        <fullName evidence="3">VWA domain-containing protein</fullName>
    </submittedName>
</protein>
<accession>A0A7Z2T6C8</accession>
<dbReference type="KEGG" id="vas:GT360_16885"/>
<feature type="transmembrane region" description="Helical" evidence="1">
    <location>
        <begin position="314"/>
        <end position="332"/>
    </location>
</feature>
<evidence type="ECO:0000259" key="2">
    <source>
        <dbReference type="PROSITE" id="PS50234"/>
    </source>
</evidence>
<dbReference type="InterPro" id="IPR050768">
    <property type="entry name" value="UPF0353/GerABKA_families"/>
</dbReference>
<keyword evidence="4" id="KW-1185">Reference proteome</keyword>
<evidence type="ECO:0000313" key="3">
    <source>
        <dbReference type="EMBL" id="QIA65229.1"/>
    </source>
</evidence>
<dbReference type="InterPro" id="IPR036465">
    <property type="entry name" value="vWFA_dom_sf"/>
</dbReference>
<dbReference type="SUPFAM" id="SSF53300">
    <property type="entry name" value="vWA-like"/>
    <property type="match status" value="1"/>
</dbReference>
<organism evidence="3 4">
    <name type="scientific">Vibrio astriarenae</name>
    <dbReference type="NCBI Taxonomy" id="1481923"/>
    <lineage>
        <taxon>Bacteria</taxon>
        <taxon>Pseudomonadati</taxon>
        <taxon>Pseudomonadota</taxon>
        <taxon>Gammaproteobacteria</taxon>
        <taxon>Vibrionales</taxon>
        <taxon>Vibrionaceae</taxon>
        <taxon>Vibrio</taxon>
    </lineage>
</organism>
<dbReference type="Proteomes" id="UP000464262">
    <property type="component" value="Chromosome 2"/>
</dbReference>
<keyword evidence="1" id="KW-0472">Membrane</keyword>
<dbReference type="PROSITE" id="PS50234">
    <property type="entry name" value="VWFA"/>
    <property type="match status" value="1"/>
</dbReference>
<dbReference type="AlphaFoldDB" id="A0A7Z2T6C8"/>
<name>A0A7Z2T6C8_9VIBR</name>
<feature type="domain" description="VWFA" evidence="2">
    <location>
        <begin position="101"/>
        <end position="292"/>
    </location>
</feature>
<proteinExistence type="predicted"/>
<dbReference type="SMART" id="SM00327">
    <property type="entry name" value="VWA"/>
    <property type="match status" value="1"/>
</dbReference>
<evidence type="ECO:0000313" key="4">
    <source>
        <dbReference type="Proteomes" id="UP000464262"/>
    </source>
</evidence>
<dbReference type="RefSeq" id="WP_164650129.1">
    <property type="nucleotide sequence ID" value="NZ_CP047476.1"/>
</dbReference>
<dbReference type="InterPro" id="IPR033881">
    <property type="entry name" value="vWA_BatA_type"/>
</dbReference>
<keyword evidence="1" id="KW-1133">Transmembrane helix</keyword>
<sequence>MINQWLSGLEITYPYWLLILPIPLLLVFVPAYKTKQLAIKVPFFQQLVTATGNKPSEGVVELKPQWWQRIILVVSWMLVVFALTKPVVLDVPQIKESIGRDLMVAVDLSGSMQETDFTSEQGERISRLDATKSVLESFISQREGDRVGLILFGDAAFVQAPFTADKEAWLALLNETQVGMAGQSTHLGDAIGLAIKSFNDQLSLDNGLQDKERVVIVLTDGNDTGSFVDPIEAAKVAKAKQVRIHVIAIGDPTTVGETAIDLQVIDRIAQASGGQSFQALDRDQLAQVYRTIDELEPQLYESTTYYPKKSFHHYFIYTVLVLYILAFSIATFKRILQHNLFVKGET</sequence>
<dbReference type="Gene3D" id="3.40.50.410">
    <property type="entry name" value="von Willebrand factor, type A domain"/>
    <property type="match status" value="1"/>
</dbReference>
<dbReference type="InterPro" id="IPR002035">
    <property type="entry name" value="VWF_A"/>
</dbReference>
<keyword evidence="1" id="KW-0812">Transmembrane</keyword>
<feature type="transmembrane region" description="Helical" evidence="1">
    <location>
        <begin position="13"/>
        <end position="32"/>
    </location>
</feature>
<dbReference type="PANTHER" id="PTHR22550">
    <property type="entry name" value="SPORE GERMINATION PROTEIN"/>
    <property type="match status" value="1"/>
</dbReference>
<dbReference type="EMBL" id="CP047476">
    <property type="protein sequence ID" value="QIA65229.1"/>
    <property type="molecule type" value="Genomic_DNA"/>
</dbReference>
<dbReference type="CDD" id="cd01467">
    <property type="entry name" value="vWA_BatA_type"/>
    <property type="match status" value="1"/>
</dbReference>
<evidence type="ECO:0000256" key="1">
    <source>
        <dbReference type="SAM" id="Phobius"/>
    </source>
</evidence>
<dbReference type="Pfam" id="PF00092">
    <property type="entry name" value="VWA"/>
    <property type="match status" value="1"/>
</dbReference>
<reference evidence="3 4" key="1">
    <citation type="submission" date="2020-01" db="EMBL/GenBank/DDBJ databases">
        <title>Whole genome and functional gene identification of agarase of Vibrio HN897.</title>
        <authorList>
            <person name="Liu Y."/>
            <person name="Zhao Z."/>
        </authorList>
    </citation>
    <scope>NUCLEOTIDE SEQUENCE [LARGE SCALE GENOMIC DNA]</scope>
    <source>
        <strain evidence="3 4">HN897</strain>
    </source>
</reference>
<gene>
    <name evidence="3" type="ORF">GT360_16885</name>
</gene>